<feature type="transmembrane region" description="Helical" evidence="1">
    <location>
        <begin position="250"/>
        <end position="271"/>
    </location>
</feature>
<dbReference type="Pfam" id="PF20146">
    <property type="entry name" value="NRF"/>
    <property type="match status" value="1"/>
</dbReference>
<dbReference type="PANTHER" id="PTHR11161:SF0">
    <property type="entry name" value="O-ACYLTRANSFERASE LIKE PROTEIN"/>
    <property type="match status" value="1"/>
</dbReference>
<dbReference type="PANTHER" id="PTHR11161">
    <property type="entry name" value="O-ACYLTRANSFERASE"/>
    <property type="match status" value="1"/>
</dbReference>
<dbReference type="InterPro" id="IPR006621">
    <property type="entry name" value="Nose-resist-to-fluoxetine_N"/>
</dbReference>
<feature type="transmembrane region" description="Helical" evidence="1">
    <location>
        <begin position="492"/>
        <end position="513"/>
    </location>
</feature>
<feature type="transmembrane region" description="Helical" evidence="1">
    <location>
        <begin position="356"/>
        <end position="376"/>
    </location>
</feature>
<keyword evidence="5" id="KW-1185">Reference proteome</keyword>
<feature type="transmembrane region" description="Helical" evidence="1">
    <location>
        <begin position="525"/>
        <end position="547"/>
    </location>
</feature>
<dbReference type="Pfam" id="PF01757">
    <property type="entry name" value="Acyl_transf_3"/>
    <property type="match status" value="1"/>
</dbReference>
<dbReference type="EMBL" id="JABSTV010001250">
    <property type="protein sequence ID" value="KAH7957789.1"/>
    <property type="molecule type" value="Genomic_DNA"/>
</dbReference>
<feature type="domain" description="Nose resistant-to-fluoxetine protein N-terminal" evidence="3">
    <location>
        <begin position="2"/>
        <end position="112"/>
    </location>
</feature>
<gene>
    <name evidence="4" type="ORF">HPB52_022671</name>
</gene>
<dbReference type="VEuPathDB" id="VectorBase:RSAN_051364"/>
<feature type="transmembrane region" description="Helical" evidence="1">
    <location>
        <begin position="459"/>
        <end position="480"/>
    </location>
</feature>
<feature type="transmembrane region" description="Helical" evidence="1">
    <location>
        <begin position="428"/>
        <end position="447"/>
    </location>
</feature>
<sequence>MEPWALRLIYATGKYPSGFLESSHVDMGAFDECIETAVRDHNGNLLSRGQYCNLIVYIDNATALQAMMSSIVDAMSPRLVYFAKHGGPPGDPMARIALCYIDDCNQHDLQALVNAVIPPFARLEVSNCRTAEPRPWNNSQVAIVIFAAVLLVVIILSTLVDHFVAQQSEWRKNHGLMFQVAMAFSAKCNTRMLLHVASKDQVEQHSLQFLHGMRCLTVMHIVLGHIHVIPTDSFTRILSLFENTTQWQNMIIPAAFNGVDTFFFLSGFLLCHTISKQKANKAAVFIVAVVRRLIRMCVPFSFVIMWFYLLPRFVDGPDTESFFQRFYADMSEHWWQFLVQTRNFYELHLQQVLGHLWYLSTDFQLFVVSLLTLLIFRRRKPVALAALAVLSLLGCAIATWTMARLHLLPFIIIPFPHFPTINDYYLTPFYHAVCYFSGCMTSLIVADFRERKISKTLQLAGWCTSVSCGLFCVMVKFPWYLRENPTTKEVEITVAFFDRILWSISLAWITLACSTGRGGPVKNFLSWNAFVPLSKLSFGVYVIHYPFIELMMYSSRERVYFSEFNQVTLFFAVLVWCFVLSYLAFIACEAPTAGLDKLIFGRLMRGGSVRRQQQQEQLEGGEFKTKDDGGEGNQVALRLPSKEAVGHVKL</sequence>
<accession>A0A9D4PXV7</accession>
<reference evidence="4" key="2">
    <citation type="submission" date="2021-09" db="EMBL/GenBank/DDBJ databases">
        <authorList>
            <person name="Jia N."/>
            <person name="Wang J."/>
            <person name="Shi W."/>
            <person name="Du L."/>
            <person name="Sun Y."/>
            <person name="Zhan W."/>
            <person name="Jiang J."/>
            <person name="Wang Q."/>
            <person name="Zhang B."/>
            <person name="Ji P."/>
            <person name="Sakyi L.B."/>
            <person name="Cui X."/>
            <person name="Yuan T."/>
            <person name="Jiang B."/>
            <person name="Yang W."/>
            <person name="Lam T.T.-Y."/>
            <person name="Chang Q."/>
            <person name="Ding S."/>
            <person name="Wang X."/>
            <person name="Zhu J."/>
            <person name="Ruan X."/>
            <person name="Zhao L."/>
            <person name="Wei J."/>
            <person name="Que T."/>
            <person name="Du C."/>
            <person name="Cheng J."/>
            <person name="Dai P."/>
            <person name="Han X."/>
            <person name="Huang E."/>
            <person name="Gao Y."/>
            <person name="Liu J."/>
            <person name="Shao H."/>
            <person name="Ye R."/>
            <person name="Li L."/>
            <person name="Wei W."/>
            <person name="Wang X."/>
            <person name="Wang C."/>
            <person name="Huo Q."/>
            <person name="Li W."/>
            <person name="Guo W."/>
            <person name="Chen H."/>
            <person name="Chen S."/>
            <person name="Zhou L."/>
            <person name="Zhou L."/>
            <person name="Ni X."/>
            <person name="Tian J."/>
            <person name="Zhou Y."/>
            <person name="Sheng Y."/>
            <person name="Liu T."/>
            <person name="Pan Y."/>
            <person name="Xia L."/>
            <person name="Li J."/>
            <person name="Zhao F."/>
            <person name="Cao W."/>
        </authorList>
    </citation>
    <scope>NUCLEOTIDE SEQUENCE</scope>
    <source>
        <strain evidence="4">Rsan-2018</strain>
        <tissue evidence="4">Larvae</tissue>
    </source>
</reference>
<dbReference type="InterPro" id="IPR052728">
    <property type="entry name" value="O2_lipid_transport_reg"/>
</dbReference>
<dbReference type="Proteomes" id="UP000821837">
    <property type="component" value="Unassembled WGS sequence"/>
</dbReference>
<comment type="caution">
    <text evidence="4">The sequence shown here is derived from an EMBL/GenBank/DDBJ whole genome shotgun (WGS) entry which is preliminary data.</text>
</comment>
<reference evidence="4" key="1">
    <citation type="journal article" date="2020" name="Cell">
        <title>Large-Scale Comparative Analyses of Tick Genomes Elucidate Their Genetic Diversity and Vector Capacities.</title>
        <authorList>
            <consortium name="Tick Genome and Microbiome Consortium (TIGMIC)"/>
            <person name="Jia N."/>
            <person name="Wang J."/>
            <person name="Shi W."/>
            <person name="Du L."/>
            <person name="Sun Y."/>
            <person name="Zhan W."/>
            <person name="Jiang J.F."/>
            <person name="Wang Q."/>
            <person name="Zhang B."/>
            <person name="Ji P."/>
            <person name="Bell-Sakyi L."/>
            <person name="Cui X.M."/>
            <person name="Yuan T.T."/>
            <person name="Jiang B.G."/>
            <person name="Yang W.F."/>
            <person name="Lam T.T."/>
            <person name="Chang Q.C."/>
            <person name="Ding S.J."/>
            <person name="Wang X.J."/>
            <person name="Zhu J.G."/>
            <person name="Ruan X.D."/>
            <person name="Zhao L."/>
            <person name="Wei J.T."/>
            <person name="Ye R.Z."/>
            <person name="Que T.C."/>
            <person name="Du C.H."/>
            <person name="Zhou Y.H."/>
            <person name="Cheng J.X."/>
            <person name="Dai P.F."/>
            <person name="Guo W.B."/>
            <person name="Han X.H."/>
            <person name="Huang E.J."/>
            <person name="Li L.F."/>
            <person name="Wei W."/>
            <person name="Gao Y.C."/>
            <person name="Liu J.Z."/>
            <person name="Shao H.Z."/>
            <person name="Wang X."/>
            <person name="Wang C.C."/>
            <person name="Yang T.C."/>
            <person name="Huo Q.B."/>
            <person name="Li W."/>
            <person name="Chen H.Y."/>
            <person name="Chen S.E."/>
            <person name="Zhou L.G."/>
            <person name="Ni X.B."/>
            <person name="Tian J.H."/>
            <person name="Sheng Y."/>
            <person name="Liu T."/>
            <person name="Pan Y.S."/>
            <person name="Xia L.Y."/>
            <person name="Li J."/>
            <person name="Zhao F."/>
            <person name="Cao W.C."/>
        </authorList>
    </citation>
    <scope>NUCLEOTIDE SEQUENCE</scope>
    <source>
        <strain evidence="4">Rsan-2018</strain>
    </source>
</reference>
<keyword evidence="1" id="KW-0812">Transmembrane</keyword>
<dbReference type="InterPro" id="IPR002656">
    <property type="entry name" value="Acyl_transf_3_dom"/>
</dbReference>
<keyword evidence="1" id="KW-0472">Membrane</keyword>
<feature type="transmembrane region" description="Helical" evidence="1">
    <location>
        <begin position="283"/>
        <end position="309"/>
    </location>
</feature>
<name>A0A9D4PXV7_RHISA</name>
<feature type="transmembrane region" description="Helical" evidence="1">
    <location>
        <begin position="141"/>
        <end position="164"/>
    </location>
</feature>
<protein>
    <submittedName>
        <fullName evidence="4">Uncharacterized protein</fullName>
    </submittedName>
</protein>
<feature type="domain" description="Acyltransferase 3" evidence="2">
    <location>
        <begin position="208"/>
        <end position="584"/>
    </location>
</feature>
<evidence type="ECO:0000313" key="4">
    <source>
        <dbReference type="EMBL" id="KAH7957789.1"/>
    </source>
</evidence>
<feature type="transmembrane region" description="Helical" evidence="1">
    <location>
        <begin position="383"/>
        <end position="408"/>
    </location>
</feature>
<organism evidence="4 5">
    <name type="scientific">Rhipicephalus sanguineus</name>
    <name type="common">Brown dog tick</name>
    <name type="synonym">Ixodes sanguineus</name>
    <dbReference type="NCBI Taxonomy" id="34632"/>
    <lineage>
        <taxon>Eukaryota</taxon>
        <taxon>Metazoa</taxon>
        <taxon>Ecdysozoa</taxon>
        <taxon>Arthropoda</taxon>
        <taxon>Chelicerata</taxon>
        <taxon>Arachnida</taxon>
        <taxon>Acari</taxon>
        <taxon>Parasitiformes</taxon>
        <taxon>Ixodida</taxon>
        <taxon>Ixodoidea</taxon>
        <taxon>Ixodidae</taxon>
        <taxon>Rhipicephalinae</taxon>
        <taxon>Rhipicephalus</taxon>
        <taxon>Rhipicephalus</taxon>
    </lineage>
</organism>
<feature type="transmembrane region" description="Helical" evidence="1">
    <location>
        <begin position="567"/>
        <end position="588"/>
    </location>
</feature>
<evidence type="ECO:0000259" key="2">
    <source>
        <dbReference type="Pfam" id="PF01757"/>
    </source>
</evidence>
<proteinExistence type="predicted"/>
<dbReference type="AlphaFoldDB" id="A0A9D4PXV7"/>
<keyword evidence="1" id="KW-1133">Transmembrane helix</keyword>
<dbReference type="GO" id="GO:0016747">
    <property type="term" value="F:acyltransferase activity, transferring groups other than amino-acyl groups"/>
    <property type="evidence" value="ECO:0007669"/>
    <property type="project" value="InterPro"/>
</dbReference>
<evidence type="ECO:0000259" key="3">
    <source>
        <dbReference type="Pfam" id="PF20146"/>
    </source>
</evidence>
<evidence type="ECO:0000256" key="1">
    <source>
        <dbReference type="SAM" id="Phobius"/>
    </source>
</evidence>
<evidence type="ECO:0000313" key="5">
    <source>
        <dbReference type="Proteomes" id="UP000821837"/>
    </source>
</evidence>